<sequence>MEVLFLGCLFNEKEEEALMRKSRIGLPAAVNIFQWNLIKGLERNLSRPVDIVNVLPVGTYPRYFKDALLPGERWTHSEGAKDLEIGCINLPVLKQAMRAIASERAVRRWLSTVNGDKKSIIVYSTYLPFLYAVRHVPDGVNVTLVVTDLPEFYDLASSNSRIKKLLRTINNKLIYALLKRIDSFVILTEQMRKPLNVGKKPYIVVEGLVDVERCADYGAGSSDKKTVLYTGTLNFVYGIMNLINGFSLIRGENYELWICGSGEAEKTIVDASKRDSRIRYFGFVSQKEIRKLQRRATVLINPRTNDEEYTKYSFPSKTMEYMLSGRPVLMYKLEGMPDEYDPCLYYIGGNQPSDVANSIVEICKKPKAELDEFGRKAREFVIEKRNCAVQGKRIIELIETING</sequence>
<evidence type="ECO:0000313" key="4">
    <source>
        <dbReference type="Proteomes" id="UP001071230"/>
    </source>
</evidence>
<dbReference type="RefSeq" id="WP_240986408.1">
    <property type="nucleotide sequence ID" value="NZ_CDGJ01000060.1"/>
</dbReference>
<dbReference type="CDD" id="cd03801">
    <property type="entry name" value="GT4_PimA-like"/>
    <property type="match status" value="1"/>
</dbReference>
<dbReference type="Pfam" id="PF13692">
    <property type="entry name" value="Glyco_trans_1_4"/>
    <property type="match status" value="1"/>
</dbReference>
<dbReference type="EMBL" id="LR746496">
    <property type="protein sequence ID" value="CAA7603149.1"/>
    <property type="molecule type" value="Genomic_DNA"/>
</dbReference>
<organism evidence="2">
    <name type="scientific">Acididesulfobacillus acetoxydans</name>
    <dbReference type="NCBI Taxonomy" id="1561005"/>
    <lineage>
        <taxon>Bacteria</taxon>
        <taxon>Bacillati</taxon>
        <taxon>Bacillota</taxon>
        <taxon>Clostridia</taxon>
        <taxon>Eubacteriales</taxon>
        <taxon>Peptococcaceae</taxon>
        <taxon>Acididesulfobacillus</taxon>
    </lineage>
</organism>
<accession>A0A8S0WA54</accession>
<evidence type="ECO:0000256" key="1">
    <source>
        <dbReference type="ARBA" id="ARBA00022679"/>
    </source>
</evidence>
<dbReference type="Proteomes" id="UP001071230">
    <property type="component" value="Unassembled WGS sequence"/>
</dbReference>
<evidence type="ECO:0000313" key="2">
    <source>
        <dbReference type="EMBL" id="CAA7603149.1"/>
    </source>
</evidence>
<evidence type="ECO:0000313" key="3">
    <source>
        <dbReference type="EMBL" id="CEJ07623.1"/>
    </source>
</evidence>
<dbReference type="PANTHER" id="PTHR46401:SF2">
    <property type="entry name" value="GLYCOSYLTRANSFERASE WBBK-RELATED"/>
    <property type="match status" value="1"/>
</dbReference>
<keyword evidence="4" id="KW-1185">Reference proteome</keyword>
<reference evidence="3" key="1">
    <citation type="submission" date="2014-11" db="EMBL/GenBank/DDBJ databases">
        <authorList>
            <person name="Hornung B.V."/>
        </authorList>
    </citation>
    <scope>NUCLEOTIDE SEQUENCE</scope>
    <source>
        <strain evidence="3">INE</strain>
    </source>
</reference>
<dbReference type="AlphaFoldDB" id="A0A8S0WA54"/>
<dbReference type="PANTHER" id="PTHR46401">
    <property type="entry name" value="GLYCOSYLTRANSFERASE WBBK-RELATED"/>
    <property type="match status" value="1"/>
</dbReference>
<dbReference type="Gene3D" id="3.40.50.2000">
    <property type="entry name" value="Glycogen Phosphorylase B"/>
    <property type="match status" value="1"/>
</dbReference>
<protein>
    <submittedName>
        <fullName evidence="3">Glycosyl transferase group 1</fullName>
    </submittedName>
    <submittedName>
        <fullName evidence="2">Glycosyl transferases group 1</fullName>
    </submittedName>
</protein>
<dbReference type="EMBL" id="CDGJ01000060">
    <property type="protein sequence ID" value="CEJ07623.1"/>
    <property type="molecule type" value="Genomic_DNA"/>
</dbReference>
<dbReference type="KEGG" id="aacx:DEACI_3972"/>
<dbReference type="Proteomes" id="UP000836597">
    <property type="component" value="Chromosome"/>
</dbReference>
<dbReference type="GO" id="GO:0009103">
    <property type="term" value="P:lipopolysaccharide biosynthetic process"/>
    <property type="evidence" value="ECO:0007669"/>
    <property type="project" value="TreeGrafter"/>
</dbReference>
<reference evidence="2" key="2">
    <citation type="submission" date="2020-01" db="EMBL/GenBank/DDBJ databases">
        <authorList>
            <person name="Hornung B."/>
        </authorList>
    </citation>
    <scope>NUCLEOTIDE SEQUENCE</scope>
    <source>
        <strain evidence="2">PacBioINE</strain>
    </source>
</reference>
<name>A0A8S0WA54_9FIRM</name>
<proteinExistence type="predicted"/>
<gene>
    <name evidence="3" type="ORF">DEACI_2089</name>
    <name evidence="2" type="ORF">DEACI_3972</name>
</gene>
<dbReference type="GO" id="GO:0016757">
    <property type="term" value="F:glycosyltransferase activity"/>
    <property type="evidence" value="ECO:0007669"/>
    <property type="project" value="TreeGrafter"/>
</dbReference>
<dbReference type="SUPFAM" id="SSF53756">
    <property type="entry name" value="UDP-Glycosyltransferase/glycogen phosphorylase"/>
    <property type="match status" value="1"/>
</dbReference>
<keyword evidence="1 2" id="KW-0808">Transferase</keyword>